<sequence>MGWRSRRRKRLLTVDPGEPYSGWLDQLHHGYVKDWETLEFDHATHHDEKPDPTRKKRGGVVWPSDDALAIAPEIGDQ</sequence>
<comment type="caution">
    <text evidence="1">The sequence shown here is derived from an EMBL/GenBank/DDBJ whole genome shotgun (WGS) entry which is preliminary data.</text>
</comment>
<dbReference type="AlphaFoldDB" id="A0AAN5BQK7"/>
<protein>
    <submittedName>
        <fullName evidence="1">Unnamed protein product</fullName>
    </submittedName>
</protein>
<dbReference type="EMBL" id="BSYA01000001">
    <property type="protein sequence ID" value="GMG22396.1"/>
    <property type="molecule type" value="Genomic_DNA"/>
</dbReference>
<organism evidence="1 2">
    <name type="scientific">Aspergillus oryzae</name>
    <name type="common">Yellow koji mold</name>
    <dbReference type="NCBI Taxonomy" id="5062"/>
    <lineage>
        <taxon>Eukaryota</taxon>
        <taxon>Fungi</taxon>
        <taxon>Dikarya</taxon>
        <taxon>Ascomycota</taxon>
        <taxon>Pezizomycotina</taxon>
        <taxon>Eurotiomycetes</taxon>
        <taxon>Eurotiomycetidae</taxon>
        <taxon>Eurotiales</taxon>
        <taxon>Aspergillaceae</taxon>
        <taxon>Aspergillus</taxon>
        <taxon>Aspergillus subgen. Circumdati</taxon>
    </lineage>
</organism>
<name>A0AAN5BQK7_ASPOZ</name>
<accession>A0AAN5BQK7</accession>
<gene>
    <name evidence="1" type="ORF">Aory04_000005000</name>
</gene>
<proteinExistence type="predicted"/>
<reference evidence="1" key="1">
    <citation type="submission" date="2023-04" db="EMBL/GenBank/DDBJ databases">
        <title>Aspergillus oryzae NBRC 4228.</title>
        <authorList>
            <person name="Ichikawa N."/>
            <person name="Sato H."/>
            <person name="Tonouchi N."/>
        </authorList>
    </citation>
    <scope>NUCLEOTIDE SEQUENCE</scope>
    <source>
        <strain evidence="1">NBRC 4228</strain>
    </source>
</reference>
<dbReference type="Proteomes" id="UP001165205">
    <property type="component" value="Unassembled WGS sequence"/>
</dbReference>
<evidence type="ECO:0000313" key="2">
    <source>
        <dbReference type="Proteomes" id="UP001165205"/>
    </source>
</evidence>
<evidence type="ECO:0000313" key="1">
    <source>
        <dbReference type="EMBL" id="GMG22396.1"/>
    </source>
</evidence>